<evidence type="ECO:0000256" key="4">
    <source>
        <dbReference type="ARBA" id="ARBA00022790"/>
    </source>
</evidence>
<accession>A0A7S4I965</accession>
<evidence type="ECO:0000256" key="2">
    <source>
        <dbReference type="ARBA" id="ARBA00004496"/>
    </source>
</evidence>
<dbReference type="PANTHER" id="PTHR13339">
    <property type="entry name" value="COP9 SIGNALOSOME COMPLEX SUBUNIT 8"/>
    <property type="match status" value="1"/>
</dbReference>
<evidence type="ECO:0000256" key="3">
    <source>
        <dbReference type="ARBA" id="ARBA00022490"/>
    </source>
</evidence>
<dbReference type="Pfam" id="PF10075">
    <property type="entry name" value="CSN8_PSD8_EIF3K"/>
    <property type="match status" value="1"/>
</dbReference>
<reference evidence="7" key="1">
    <citation type="submission" date="2021-01" db="EMBL/GenBank/DDBJ databases">
        <authorList>
            <person name="Corre E."/>
            <person name="Pelletier E."/>
            <person name="Niang G."/>
            <person name="Scheremetjew M."/>
            <person name="Finn R."/>
            <person name="Kale V."/>
            <person name="Holt S."/>
            <person name="Cochrane G."/>
            <person name="Meng A."/>
            <person name="Brown T."/>
            <person name="Cohen L."/>
        </authorList>
    </citation>
    <scope>NUCLEOTIDE SEQUENCE</scope>
    <source>
        <strain evidence="7">UIO037</strain>
    </source>
</reference>
<keyword evidence="4" id="KW-0736">Signalosome</keyword>
<evidence type="ECO:0000256" key="1">
    <source>
        <dbReference type="ARBA" id="ARBA00004123"/>
    </source>
</evidence>
<gene>
    <name evidence="7" type="ORF">CPOL0286_LOCUS9263</name>
</gene>
<feature type="domain" description="CSN8/PSMD8/EIF3K" evidence="6">
    <location>
        <begin position="44"/>
        <end position="173"/>
    </location>
</feature>
<dbReference type="GO" id="GO:0010387">
    <property type="term" value="P:COP9 signalosome assembly"/>
    <property type="evidence" value="ECO:0007669"/>
    <property type="project" value="InterPro"/>
</dbReference>
<keyword evidence="3" id="KW-0963">Cytoplasm</keyword>
<name>A0A7S4I965_9EUKA</name>
<dbReference type="GO" id="GO:0008180">
    <property type="term" value="C:COP9 signalosome"/>
    <property type="evidence" value="ECO:0007669"/>
    <property type="project" value="UniProtKB-KW"/>
</dbReference>
<proteinExistence type="predicted"/>
<keyword evidence="5" id="KW-0539">Nucleus</keyword>
<dbReference type="InterPro" id="IPR033464">
    <property type="entry name" value="CSN8_PSD8_EIF3K"/>
</dbReference>
<protein>
    <recommendedName>
        <fullName evidence="6">CSN8/PSMD8/EIF3K domain-containing protein</fullName>
    </recommendedName>
</protein>
<dbReference type="GO" id="GO:0000338">
    <property type="term" value="P:protein deneddylation"/>
    <property type="evidence" value="ECO:0007669"/>
    <property type="project" value="InterPro"/>
</dbReference>
<dbReference type="EMBL" id="HBKO01020434">
    <property type="protein sequence ID" value="CAE2222449.1"/>
    <property type="molecule type" value="Transcribed_RNA"/>
</dbReference>
<dbReference type="GO" id="GO:0005737">
    <property type="term" value="C:cytoplasm"/>
    <property type="evidence" value="ECO:0007669"/>
    <property type="project" value="UniProtKB-SubCell"/>
</dbReference>
<dbReference type="PANTHER" id="PTHR13339:SF0">
    <property type="entry name" value="COP9 SIGNALOSOME COMPLEX SUBUNIT 8"/>
    <property type="match status" value="1"/>
</dbReference>
<dbReference type="InterPro" id="IPR033205">
    <property type="entry name" value="COP9_CSN8"/>
</dbReference>
<comment type="subcellular location">
    <subcellularLocation>
        <location evidence="2">Cytoplasm</location>
    </subcellularLocation>
    <subcellularLocation>
        <location evidence="1">Nucleus</location>
    </subcellularLocation>
</comment>
<sequence>MTSIAPLAEIEKLINANDIAGTAALCESFELDLCHSDETQPISLTVYKVHLLAYLLTNQVNAARFLWKRLAPEIRADAELAALWEVGKQKWLKQPAEMQQALRSFSWSQPLVAALVSKLQEDELSETFKAVGAAYSLISVPVLAQVLGVPEATAHDLANTAGWRLNAESGFYTPVGPPNDKQRRTSLAQLQSLTDFVAHVEYEVG</sequence>
<dbReference type="AlphaFoldDB" id="A0A7S4I965"/>
<evidence type="ECO:0000256" key="5">
    <source>
        <dbReference type="ARBA" id="ARBA00023242"/>
    </source>
</evidence>
<evidence type="ECO:0000259" key="6">
    <source>
        <dbReference type="Pfam" id="PF10075"/>
    </source>
</evidence>
<organism evidence="7">
    <name type="scientific">Prymnesium polylepis</name>
    <dbReference type="NCBI Taxonomy" id="72548"/>
    <lineage>
        <taxon>Eukaryota</taxon>
        <taxon>Haptista</taxon>
        <taxon>Haptophyta</taxon>
        <taxon>Prymnesiophyceae</taxon>
        <taxon>Prymnesiales</taxon>
        <taxon>Prymnesiaceae</taxon>
        <taxon>Prymnesium</taxon>
    </lineage>
</organism>
<evidence type="ECO:0000313" key="7">
    <source>
        <dbReference type="EMBL" id="CAE2222449.1"/>
    </source>
</evidence>